<evidence type="ECO:0000256" key="9">
    <source>
        <dbReference type="ARBA" id="ARBA00023004"/>
    </source>
</evidence>
<evidence type="ECO:0000256" key="15">
    <source>
        <dbReference type="SAM" id="SignalP"/>
    </source>
</evidence>
<evidence type="ECO:0000313" key="16">
    <source>
        <dbReference type="EMBL" id="RJF81495.1"/>
    </source>
</evidence>
<dbReference type="GO" id="GO:0017004">
    <property type="term" value="P:cytochrome complex assembly"/>
    <property type="evidence" value="ECO:0007669"/>
    <property type="project" value="UniProtKB-KW"/>
</dbReference>
<evidence type="ECO:0000256" key="8">
    <source>
        <dbReference type="ARBA" id="ARBA00022989"/>
    </source>
</evidence>
<dbReference type="InterPro" id="IPR012340">
    <property type="entry name" value="NA-bd_OB-fold"/>
</dbReference>
<evidence type="ECO:0000256" key="7">
    <source>
        <dbReference type="ARBA" id="ARBA00022968"/>
    </source>
</evidence>
<keyword evidence="9 12" id="KW-0408">Iron</keyword>
<name>A0A418VWF2_9PROT</name>
<keyword evidence="10 12" id="KW-0472">Membrane</keyword>
<keyword evidence="8 12" id="KW-1133">Transmembrane helix</keyword>
<organism evidence="16 17">
    <name type="scientific">Azospirillum cavernae</name>
    <dbReference type="NCBI Taxonomy" id="2320860"/>
    <lineage>
        <taxon>Bacteria</taxon>
        <taxon>Pseudomonadati</taxon>
        <taxon>Pseudomonadota</taxon>
        <taxon>Alphaproteobacteria</taxon>
        <taxon>Rhodospirillales</taxon>
        <taxon>Azospirillaceae</taxon>
        <taxon>Azospirillum</taxon>
    </lineage>
</organism>
<keyword evidence="3 12" id="KW-0349">Heme</keyword>
<sequence length="169" mass="18322">MTKKKRRLYMLGLALLGLGAATALTLTAFQDNIVFFYSPSQLQTQQVGERNFRLGGLVEQGSVRKLTDGVTTEFRVTDTAHTIDVRYRGQLPDLFREGQGVVAEGKLSGGVFVAREVLAKHDENYMPPEVSEALKQAGVYKKPAPNNTDAKTAANAAPTNAPPAATKKE</sequence>
<dbReference type="GO" id="GO:0020037">
    <property type="term" value="F:heme binding"/>
    <property type="evidence" value="ECO:0007669"/>
    <property type="project" value="InterPro"/>
</dbReference>
<evidence type="ECO:0000256" key="1">
    <source>
        <dbReference type="ARBA" id="ARBA00004533"/>
    </source>
</evidence>
<feature type="region of interest" description="Disordered" evidence="14">
    <location>
        <begin position="140"/>
        <end position="169"/>
    </location>
</feature>
<feature type="binding site" description="axial binding residue" evidence="12 13">
    <location>
        <position position="125"/>
    </location>
    <ligand>
        <name>heme</name>
        <dbReference type="ChEBI" id="CHEBI:30413"/>
    </ligand>
    <ligandPart>
        <name>Fe</name>
        <dbReference type="ChEBI" id="CHEBI:18248"/>
    </ligandPart>
</feature>
<keyword evidence="17" id="KW-1185">Reference proteome</keyword>
<evidence type="ECO:0000256" key="3">
    <source>
        <dbReference type="ARBA" id="ARBA00022617"/>
    </source>
</evidence>
<feature type="binding site" description="covalent" evidence="12 13">
    <location>
        <position position="121"/>
    </location>
    <ligand>
        <name>heme</name>
        <dbReference type="ChEBI" id="CHEBI:30413"/>
    </ligand>
</feature>
<proteinExistence type="inferred from homology"/>
<evidence type="ECO:0000256" key="5">
    <source>
        <dbReference type="ARBA" id="ARBA00022723"/>
    </source>
</evidence>
<keyword evidence="4 12" id="KW-0812">Transmembrane</keyword>
<feature type="topological domain" description="Extracellular" evidence="12">
    <location>
        <begin position="29"/>
        <end position="169"/>
    </location>
</feature>
<keyword evidence="5 12" id="KW-0479">Metal-binding</keyword>
<dbReference type="Pfam" id="PF03100">
    <property type="entry name" value="CcmE"/>
    <property type="match status" value="1"/>
</dbReference>
<keyword evidence="15" id="KW-0732">Signal</keyword>
<dbReference type="NCBIfam" id="NF009727">
    <property type="entry name" value="PRK13254.1-1"/>
    <property type="match status" value="1"/>
</dbReference>
<dbReference type="GO" id="GO:0005886">
    <property type="term" value="C:plasma membrane"/>
    <property type="evidence" value="ECO:0007669"/>
    <property type="project" value="UniProtKB-SubCell"/>
</dbReference>
<evidence type="ECO:0000256" key="6">
    <source>
        <dbReference type="ARBA" id="ARBA00022748"/>
    </source>
</evidence>
<dbReference type="NCBIfam" id="NF009729">
    <property type="entry name" value="PRK13254.1-3"/>
    <property type="match status" value="1"/>
</dbReference>
<feature type="compositionally biased region" description="Low complexity" evidence="14">
    <location>
        <begin position="143"/>
        <end position="169"/>
    </location>
</feature>
<dbReference type="HAMAP" id="MF_01959">
    <property type="entry name" value="CcmE"/>
    <property type="match status" value="1"/>
</dbReference>
<reference evidence="16 17" key="1">
    <citation type="submission" date="2018-09" db="EMBL/GenBank/DDBJ databases">
        <authorList>
            <person name="Zhu H."/>
        </authorList>
    </citation>
    <scope>NUCLEOTIDE SEQUENCE [LARGE SCALE GENOMIC DNA]</scope>
    <source>
        <strain evidence="16 17">K2W22B-5</strain>
    </source>
</reference>
<comment type="subcellular location">
    <subcellularLocation>
        <location evidence="1">Cell inner membrane</location>
    </subcellularLocation>
    <subcellularLocation>
        <location evidence="12">Cell membrane</location>
        <topology evidence="12">Single-pass type II membrane protein</topology>
    </subcellularLocation>
</comment>
<comment type="function">
    <text evidence="11 12">Heme chaperone required for the biogenesis of c-type cytochromes. Transiently binds heme delivered by CcmC and transfers the heme to apo-cytochromes in a process facilitated by CcmF and CcmH.</text>
</comment>
<dbReference type="SUPFAM" id="SSF82093">
    <property type="entry name" value="Heme chaperone CcmE"/>
    <property type="match status" value="1"/>
</dbReference>
<gene>
    <name evidence="12 16" type="primary">ccmE</name>
    <name evidence="12" type="synonym">cycJ</name>
    <name evidence="16" type="ORF">D3877_15195</name>
</gene>
<evidence type="ECO:0000256" key="13">
    <source>
        <dbReference type="PIRSR" id="PIRSR604329-50"/>
    </source>
</evidence>
<dbReference type="InterPro" id="IPR036127">
    <property type="entry name" value="CcmE-like_sf"/>
</dbReference>
<dbReference type="EMBL" id="QYUL01000002">
    <property type="protein sequence ID" value="RJF81495.1"/>
    <property type="molecule type" value="Genomic_DNA"/>
</dbReference>
<comment type="similarity">
    <text evidence="12">Belongs to the CcmE/CycJ family.</text>
</comment>
<dbReference type="RefSeq" id="WP_119831587.1">
    <property type="nucleotide sequence ID" value="NZ_QYUL01000002.1"/>
</dbReference>
<dbReference type="FunFam" id="2.40.50.140:FF:000104">
    <property type="entry name" value="Cytochrome c-type biogenesis protein CcmE"/>
    <property type="match status" value="1"/>
</dbReference>
<evidence type="ECO:0000256" key="14">
    <source>
        <dbReference type="SAM" id="MobiDB-lite"/>
    </source>
</evidence>
<keyword evidence="7 12" id="KW-0735">Signal-anchor</keyword>
<evidence type="ECO:0000256" key="10">
    <source>
        <dbReference type="ARBA" id="ARBA00023136"/>
    </source>
</evidence>
<evidence type="ECO:0000256" key="2">
    <source>
        <dbReference type="ARBA" id="ARBA00022475"/>
    </source>
</evidence>
<protein>
    <recommendedName>
        <fullName evidence="12">Cytochrome c-type biogenesis protein CcmE</fullName>
    </recommendedName>
    <alternativeName>
        <fullName evidence="12">Cytochrome c maturation protein E</fullName>
    </alternativeName>
    <alternativeName>
        <fullName evidence="12">Heme chaperone CcmE</fullName>
    </alternativeName>
</protein>
<dbReference type="GO" id="GO:0046872">
    <property type="term" value="F:metal ion binding"/>
    <property type="evidence" value="ECO:0007669"/>
    <property type="project" value="UniProtKB-KW"/>
</dbReference>
<accession>A0A418VWF2</accession>
<dbReference type="NCBIfam" id="NF009731">
    <property type="entry name" value="PRK13254.1-5"/>
    <property type="match status" value="1"/>
</dbReference>
<dbReference type="Proteomes" id="UP000283458">
    <property type="component" value="Unassembled WGS sequence"/>
</dbReference>
<evidence type="ECO:0000256" key="11">
    <source>
        <dbReference type="ARBA" id="ARBA00056663"/>
    </source>
</evidence>
<dbReference type="OrthoDB" id="9793584at2"/>
<evidence type="ECO:0000313" key="17">
    <source>
        <dbReference type="Proteomes" id="UP000283458"/>
    </source>
</evidence>
<dbReference type="InterPro" id="IPR004329">
    <property type="entry name" value="CcmE"/>
</dbReference>
<feature type="topological domain" description="Cytoplasmic" evidence="12">
    <location>
        <begin position="1"/>
        <end position="7"/>
    </location>
</feature>
<dbReference type="AlphaFoldDB" id="A0A418VWF2"/>
<feature type="chain" id="PRO_5019439076" description="Cytochrome c-type biogenesis protein CcmE" evidence="15">
    <location>
        <begin position="24"/>
        <end position="169"/>
    </location>
</feature>
<dbReference type="PANTHER" id="PTHR34128">
    <property type="entry name" value="CYTOCHROME C-TYPE BIOGENESIS PROTEIN CCME HOMOLOG, MITOCHONDRIAL"/>
    <property type="match status" value="1"/>
</dbReference>
<comment type="caution">
    <text evidence="16">The sequence shown here is derived from an EMBL/GenBank/DDBJ whole genome shotgun (WGS) entry which is preliminary data.</text>
</comment>
<keyword evidence="2 12" id="KW-1003">Cell membrane</keyword>
<evidence type="ECO:0000256" key="4">
    <source>
        <dbReference type="ARBA" id="ARBA00022692"/>
    </source>
</evidence>
<feature type="signal peptide" evidence="15">
    <location>
        <begin position="1"/>
        <end position="23"/>
    </location>
</feature>
<keyword evidence="6 12" id="KW-0201">Cytochrome c-type biogenesis</keyword>
<dbReference type="Gene3D" id="2.40.50.140">
    <property type="entry name" value="Nucleic acid-binding proteins"/>
    <property type="match status" value="1"/>
</dbReference>
<dbReference type="GO" id="GO:0017003">
    <property type="term" value="P:protein-heme linkage"/>
    <property type="evidence" value="ECO:0007669"/>
    <property type="project" value="UniProtKB-UniRule"/>
</dbReference>
<dbReference type="PANTHER" id="PTHR34128:SF2">
    <property type="entry name" value="CYTOCHROME C-TYPE BIOGENESIS PROTEIN CCME HOMOLOG, MITOCHONDRIAL"/>
    <property type="match status" value="1"/>
</dbReference>
<evidence type="ECO:0000256" key="12">
    <source>
        <dbReference type="HAMAP-Rule" id="MF_01959"/>
    </source>
</evidence>